<sequence length="279" mass="31511">MLYCARLAHVIEPQYPGAYETVVNLTNCWDEDAMQAVREGVMDAAKRNSRCHERCCRFLAAAGSLLNDSARLAADYVDAGKIARYAARVAHKEFRGKGMERGRETIRFLSAVTAQGVTTFAHTPEALCNRLYIVEDEYGAASRLLMNALRSHALSAGLDIISCYCISSPFDKLEHILIPELGVGFLTANRYHPFEIDSYRCVHARRFMDMDGLRTKKQRLSFNRKAIAELLGEASRLLAEAKEIHDELERFYTANMNFNQVDAVCKKTIEKFLSLCDHD</sequence>
<reference evidence="1" key="1">
    <citation type="submission" date="2020-08" db="EMBL/GenBank/DDBJ databases">
        <title>Genome public.</title>
        <authorList>
            <person name="Liu C."/>
            <person name="Sun Q."/>
        </authorList>
    </citation>
    <scope>NUCLEOTIDE SEQUENCE</scope>
    <source>
        <strain evidence="1">NSJ-31</strain>
    </source>
</reference>
<evidence type="ECO:0000313" key="2">
    <source>
        <dbReference type="Proteomes" id="UP000653127"/>
    </source>
</evidence>
<dbReference type="RefSeq" id="WP_249282838.1">
    <property type="nucleotide sequence ID" value="NZ_JACRST010000009.1"/>
</dbReference>
<accession>A0A926DWX3</accession>
<name>A0A926DWX3_9FIRM</name>
<dbReference type="AlphaFoldDB" id="A0A926DWX3"/>
<protein>
    <submittedName>
        <fullName evidence="1">Uncharacterized protein</fullName>
    </submittedName>
</protein>
<organism evidence="1 2">
    <name type="scientific">Ligaoa zhengdingensis</name>
    <dbReference type="NCBI Taxonomy" id="2763658"/>
    <lineage>
        <taxon>Bacteria</taxon>
        <taxon>Bacillati</taxon>
        <taxon>Bacillota</taxon>
        <taxon>Clostridia</taxon>
        <taxon>Eubacteriales</taxon>
        <taxon>Oscillospiraceae</taxon>
        <taxon>Ligaoa</taxon>
    </lineage>
</organism>
<dbReference type="EMBL" id="JACRST010000009">
    <property type="protein sequence ID" value="MBC8546760.1"/>
    <property type="molecule type" value="Genomic_DNA"/>
</dbReference>
<dbReference type="Proteomes" id="UP000653127">
    <property type="component" value="Unassembled WGS sequence"/>
</dbReference>
<keyword evidence="2" id="KW-1185">Reference proteome</keyword>
<comment type="caution">
    <text evidence="1">The sequence shown here is derived from an EMBL/GenBank/DDBJ whole genome shotgun (WGS) entry which is preliminary data.</text>
</comment>
<evidence type="ECO:0000313" key="1">
    <source>
        <dbReference type="EMBL" id="MBC8546760.1"/>
    </source>
</evidence>
<gene>
    <name evidence="1" type="ORF">H8711_07405</name>
</gene>
<proteinExistence type="predicted"/>